<feature type="region of interest" description="Disordered" evidence="1">
    <location>
        <begin position="1078"/>
        <end position="1111"/>
    </location>
</feature>
<feature type="region of interest" description="Disordered" evidence="1">
    <location>
        <begin position="118"/>
        <end position="143"/>
    </location>
</feature>
<name>A0A7R8WNQ4_9CRUS</name>
<accession>A0A7R8WNQ4</accession>
<dbReference type="EMBL" id="OB664649">
    <property type="protein sequence ID" value="CAD7232429.1"/>
    <property type="molecule type" value="Genomic_DNA"/>
</dbReference>
<feature type="region of interest" description="Disordered" evidence="1">
    <location>
        <begin position="1"/>
        <end position="60"/>
    </location>
</feature>
<sequence length="1938" mass="216091">MGEEADPDRASCVEEDKMDLILSHDERESAPRGLSESAESAENKEKKKLLEHELSDVDTKKEDPFTQAVFEGLGTMGASRCSETTDEAVSEIIAKRKASISFAKNWLAARKLFPMTATEEEKDEVKEEASNVQEEDVKEENAFQQNDGFSFAKSWLAARKLFPVTATEEIKEQASNVQEEDVKQENVFQQNGGISFAKSWLAARKLLPVTATDEVKGEVKEQASNVQEEEIKEESAFQKADAVIPGEDDEWNNEALSVRPAEDEGDDSMRNSTDADEDAGLNGRPEADESNAELSGECDNNAELSEGSYTENQRNDGRDGDEESDDILKEDAEQQSSQTSVLKLEEEVNIREEDVVDQHSMKSIAQEIQEAGKEFSSNNAEFSGNRELVQEVETDRCDCDLDDSLVPFCFSNEQRDPCSSTPPAYLVRNEVYALTRDIHDPSSIYDNSDNKRLLYSERNERSDYWKRALDFEAEERMSTGYRKRALESEAGARTSNNYRKRALDFEAEERISTGYRKQALESEAEAKTSNDYRKNVLDSFDGAAPRVEIELFLKSRKQDNTDEPEGPHHQKIVKNFSEGALFCQTCPKCAMRSRINSLGEDFLLCTVCSKREGKLICPKPSRKSKGPVADVSPRKNPDLKRQNGNSIAIADFDEQAVKYAEPPFVIPSRYSTCKESTCCRHATNELYNTLIHNLLDIEEELMLTQALQTLNADVVELDSEEEVSDEGASVPFQPTAAELSVAFAAARNFSATEGEGEVALETFTPQDGEEFLKYEDSAPYPSSEAADPGPSLDVEQADFLSDLIGSFSAFTKKQPSLESEDKGYKIEPFENLDDYYTSSLYSSRTLLGTPSTNIGPKGELQYTEPPSYNFSNDDIPSSKYKFGFGKNEFGSSIGQHGSSKSEHDSSQIQSESSKKEYGSSKKEFGYNQNEYGSVTTKEESNSYIDGSIFLPSAKNYYSKENLFPYGSQYENYRYDWKRITPWREYMERVDVRPNLEAPMNRSPLLSKFVESSAQQLLDEATLILAKSQARRDKISNAAAIMPDLPSHTLREVATSTEKLLRDTRGLLKKEEQKPFHLFSSNKNSTTSLHSPVTGFQTLPANSRNTSTKGTKNEDCVQVVKAEFRPNHDIDFPYEYATANEESDKNNSYKPDRDLHNSTTFLLSKDDQDLKGILGGTSFSSDASSCPTFMEPKNLDIYSTVVGLLKKMMTSPRDKQRTTCSKDFKCSEWGCLHDASFSADHDTIWDKLTGVLTSFKTFHTMGKWETVYGDTPLFADVVPRAEMATSPQNDGAGIEIDNENTVTEFENTVTEFDNTVAEPVKSRFHCETDGKCCLRTNERMLSQPSTDDVISAVILADIRNEDVPLDHESNDFLDSPLNPRSTECVDHSLRHDLYSWGMSDLDLLRRRKTCLFPGISIPPELVSKNPVPLGIHPVEKRSEVRHLIPAAEYVNENHLRKQQLKSPPRVPTGTPRDGVGLLSPPRVPTGTPHDGLGLLSSKRAQETIKKPQESSKQMVQNPGSMYVAIFCKGKEIHVNNVGLPTEKAENSASPIDHSCNSITETDSYDAPALKTLAKLKDSCSANKDTDSGDAPALKILAKQSHGNDDFQFFGEPLTSSSSEDGDWFDEPSSIVSNAPVVEKQSSYIDALRSFFSGGIVNEIDSVYWSLKEEMDRFKPENDEGRGLLNKAVEFLPGDEKFPEKENVLGDYTSETIKLPFNVKGKFTSEQEINDVKALENNRPSTIGSPDATDEELEPAEKVGSISTKGSSIASDIAIEDIEIPEEKVFKNARPFTDDTYSPLKSDVEFKGSFGLPSPAADFQTRNSEEFLDKHKYSSGSSVSIFNAGEIPTENRQTRPDLDPSKDSKEQESSENPSSADVGEPLISVVGYHVWDFENHSNDDDFRCMEKVEPQASLGETTDWEFGRFECNASSSAGRGETQH</sequence>
<feature type="region of interest" description="Disordered" evidence="1">
    <location>
        <begin position="1454"/>
        <end position="1492"/>
    </location>
</feature>
<proteinExistence type="predicted"/>
<feature type="compositionally biased region" description="Polar residues" evidence="1">
    <location>
        <begin position="1078"/>
        <end position="1109"/>
    </location>
</feature>
<feature type="region of interest" description="Disordered" evidence="1">
    <location>
        <begin position="211"/>
        <end position="346"/>
    </location>
</feature>
<organism evidence="2">
    <name type="scientific">Cyprideis torosa</name>
    <dbReference type="NCBI Taxonomy" id="163714"/>
    <lineage>
        <taxon>Eukaryota</taxon>
        <taxon>Metazoa</taxon>
        <taxon>Ecdysozoa</taxon>
        <taxon>Arthropoda</taxon>
        <taxon>Crustacea</taxon>
        <taxon>Oligostraca</taxon>
        <taxon>Ostracoda</taxon>
        <taxon>Podocopa</taxon>
        <taxon>Podocopida</taxon>
        <taxon>Cytherocopina</taxon>
        <taxon>Cytheroidea</taxon>
        <taxon>Cytherideidae</taxon>
        <taxon>Cyprideis</taxon>
    </lineage>
</organism>
<feature type="region of interest" description="Disordered" evidence="1">
    <location>
        <begin position="893"/>
        <end position="921"/>
    </location>
</feature>
<feature type="compositionally biased region" description="Basic and acidic residues" evidence="1">
    <location>
        <begin position="7"/>
        <end position="30"/>
    </location>
</feature>
<evidence type="ECO:0000256" key="1">
    <source>
        <dbReference type="SAM" id="MobiDB-lite"/>
    </source>
</evidence>
<feature type="compositionally biased region" description="Basic and acidic residues" evidence="1">
    <location>
        <begin position="632"/>
        <end position="641"/>
    </location>
</feature>
<feature type="compositionally biased region" description="Basic and acidic residues" evidence="1">
    <location>
        <begin position="1850"/>
        <end position="1866"/>
    </location>
</feature>
<feature type="region of interest" description="Disordered" evidence="1">
    <location>
        <begin position="1836"/>
        <end position="1879"/>
    </location>
</feature>
<gene>
    <name evidence="2" type="ORF">CTOB1V02_LOCUS10265</name>
</gene>
<reference evidence="2" key="1">
    <citation type="submission" date="2020-11" db="EMBL/GenBank/DDBJ databases">
        <authorList>
            <person name="Tran Van P."/>
        </authorList>
    </citation>
    <scope>NUCLEOTIDE SEQUENCE</scope>
</reference>
<feature type="compositionally biased region" description="Basic and acidic residues" evidence="1">
    <location>
        <begin position="912"/>
        <end position="921"/>
    </location>
</feature>
<evidence type="ECO:0000313" key="2">
    <source>
        <dbReference type="EMBL" id="CAD7232429.1"/>
    </source>
</evidence>
<feature type="region of interest" description="Disordered" evidence="1">
    <location>
        <begin position="619"/>
        <end position="644"/>
    </location>
</feature>
<feature type="compositionally biased region" description="Basic and acidic residues" evidence="1">
    <location>
        <begin position="41"/>
        <end position="60"/>
    </location>
</feature>
<protein>
    <submittedName>
        <fullName evidence="2">Uncharacterized protein</fullName>
    </submittedName>
</protein>
<feature type="region of interest" description="Disordered" evidence="1">
    <location>
        <begin position="1735"/>
        <end position="1762"/>
    </location>
</feature>